<name>A0A5J4S138_9ZZZZ</name>
<comment type="similarity">
    <text evidence="2">Belongs to the FPP/GGPP synthase family.</text>
</comment>
<dbReference type="GO" id="GO:0046872">
    <property type="term" value="F:metal ion binding"/>
    <property type="evidence" value="ECO:0007669"/>
    <property type="project" value="UniProtKB-KW"/>
</dbReference>
<sequence>MSSIDLIQSPILAELASFKDLYDKSLSSDNPLFNDIVIYLNQQKGKMMRPILVLLIAKLYGQIRTETFYAAISLELLHTASLLHDDVVDESFVRRRQPSINAVYDNKVAVLAGDYLLAICLIEARKTNNNGIINVISNLARDLADGELLQLSNLGNHFFSEEIYFNVIAKKTATLFSACTESAALSMEADADTIECIRLFGKYVGICFQIKDDIFDYFDNGEIGKPTGNDMLEGRLTLPVIYALNTTGNKSAKEIALKIKKREASLEEINELTDFAKQHKGIEYAHKMMNDYKEKSLALLSVFPDTDVKHALVNYVDYMIERKK</sequence>
<dbReference type="EMBL" id="SNRY01000555">
    <property type="protein sequence ID" value="KAA6339205.1"/>
    <property type="molecule type" value="Genomic_DNA"/>
</dbReference>
<evidence type="ECO:0000313" key="6">
    <source>
        <dbReference type="EMBL" id="KAA6339205.1"/>
    </source>
</evidence>
<dbReference type="SUPFAM" id="SSF48576">
    <property type="entry name" value="Terpenoid synthases"/>
    <property type="match status" value="1"/>
</dbReference>
<evidence type="ECO:0000256" key="4">
    <source>
        <dbReference type="ARBA" id="ARBA00022723"/>
    </source>
</evidence>
<dbReference type="InterPro" id="IPR033749">
    <property type="entry name" value="Polyprenyl_synt_CS"/>
</dbReference>
<accession>A0A5J4S138</accession>
<dbReference type="PROSITE" id="PS00444">
    <property type="entry name" value="POLYPRENYL_SYNTHASE_2"/>
    <property type="match status" value="1"/>
</dbReference>
<evidence type="ECO:0000256" key="5">
    <source>
        <dbReference type="ARBA" id="ARBA00022842"/>
    </source>
</evidence>
<dbReference type="Gene3D" id="1.10.600.10">
    <property type="entry name" value="Farnesyl Diphosphate Synthase"/>
    <property type="match status" value="1"/>
</dbReference>
<dbReference type="GO" id="GO:0008299">
    <property type="term" value="P:isoprenoid biosynthetic process"/>
    <property type="evidence" value="ECO:0007669"/>
    <property type="project" value="InterPro"/>
</dbReference>
<evidence type="ECO:0000256" key="3">
    <source>
        <dbReference type="ARBA" id="ARBA00022679"/>
    </source>
</evidence>
<dbReference type="EC" id="2.5.1.84" evidence="6"/>
<dbReference type="InterPro" id="IPR000092">
    <property type="entry name" value="Polyprenyl_synt"/>
</dbReference>
<keyword evidence="4" id="KW-0479">Metal-binding</keyword>
<evidence type="ECO:0000256" key="1">
    <source>
        <dbReference type="ARBA" id="ARBA00001946"/>
    </source>
</evidence>
<gene>
    <name evidence="6" type="ORF">EZS27_012847</name>
</gene>
<reference evidence="6" key="1">
    <citation type="submission" date="2019-03" db="EMBL/GenBank/DDBJ databases">
        <title>Single cell metagenomics reveals metabolic interactions within the superorganism composed of flagellate Streblomastix strix and complex community of Bacteroidetes bacteria on its surface.</title>
        <authorList>
            <person name="Treitli S.C."/>
            <person name="Kolisko M."/>
            <person name="Husnik F."/>
            <person name="Keeling P."/>
            <person name="Hampl V."/>
        </authorList>
    </citation>
    <scope>NUCLEOTIDE SEQUENCE</scope>
    <source>
        <strain evidence="6">STM</strain>
    </source>
</reference>
<dbReference type="AlphaFoldDB" id="A0A5J4S138"/>
<dbReference type="SFLD" id="SFLDS00005">
    <property type="entry name" value="Isoprenoid_Synthase_Type_I"/>
    <property type="match status" value="1"/>
</dbReference>
<dbReference type="PANTHER" id="PTHR12001:SF69">
    <property type="entry name" value="ALL TRANS-POLYPRENYL-DIPHOSPHATE SYNTHASE PDSS1"/>
    <property type="match status" value="1"/>
</dbReference>
<keyword evidence="3 6" id="KW-0808">Transferase</keyword>
<keyword evidence="5" id="KW-0460">Magnesium</keyword>
<evidence type="ECO:0000256" key="2">
    <source>
        <dbReference type="ARBA" id="ARBA00006706"/>
    </source>
</evidence>
<organism evidence="6">
    <name type="scientific">termite gut metagenome</name>
    <dbReference type="NCBI Taxonomy" id="433724"/>
    <lineage>
        <taxon>unclassified sequences</taxon>
        <taxon>metagenomes</taxon>
        <taxon>organismal metagenomes</taxon>
    </lineage>
</organism>
<dbReference type="CDD" id="cd00685">
    <property type="entry name" value="Trans_IPPS_HT"/>
    <property type="match status" value="1"/>
</dbReference>
<dbReference type="Pfam" id="PF00348">
    <property type="entry name" value="polyprenyl_synt"/>
    <property type="match status" value="1"/>
</dbReference>
<protein>
    <submittedName>
        <fullName evidence="6">All-trans-nonaprenyl-diphosphate synthase (Geranyl-diphosphate specific)</fullName>
        <ecNumber evidence="6">2.5.1.84</ecNumber>
    </submittedName>
</protein>
<dbReference type="PANTHER" id="PTHR12001">
    <property type="entry name" value="GERANYLGERANYL PYROPHOSPHATE SYNTHASE"/>
    <property type="match status" value="1"/>
</dbReference>
<comment type="cofactor">
    <cofactor evidence="1">
        <name>Mg(2+)</name>
        <dbReference type="ChEBI" id="CHEBI:18420"/>
    </cofactor>
</comment>
<dbReference type="InterPro" id="IPR008949">
    <property type="entry name" value="Isoprenoid_synthase_dom_sf"/>
</dbReference>
<comment type="caution">
    <text evidence="6">The sequence shown here is derived from an EMBL/GenBank/DDBJ whole genome shotgun (WGS) entry which is preliminary data.</text>
</comment>
<dbReference type="GO" id="GO:0052923">
    <property type="term" value="F:all-trans-nonaprenyl-diphosphate synthase (geranyl-diphosphate specific) activity"/>
    <property type="evidence" value="ECO:0007669"/>
    <property type="project" value="UniProtKB-EC"/>
</dbReference>
<proteinExistence type="inferred from homology"/>